<dbReference type="InterPro" id="IPR002549">
    <property type="entry name" value="AI-2E-like"/>
</dbReference>
<dbReference type="PANTHER" id="PTHR21716:SF61">
    <property type="entry name" value="BLR8064 PROTEIN"/>
    <property type="match status" value="1"/>
</dbReference>
<accession>A0A4S1X5J8</accession>
<dbReference type="GO" id="GO:0016020">
    <property type="term" value="C:membrane"/>
    <property type="evidence" value="ECO:0007669"/>
    <property type="project" value="UniProtKB-SubCell"/>
</dbReference>
<evidence type="ECO:0000256" key="4">
    <source>
        <dbReference type="ARBA" id="ARBA00022989"/>
    </source>
</evidence>
<reference evidence="7 8" key="1">
    <citation type="submission" date="2019-04" db="EMBL/GenBank/DDBJ databases">
        <title>Sphingomonas psychrotolerans sp. nov., isolated from soil in the Tianshan Mountains, Xinjiang, China.</title>
        <authorList>
            <person name="Luo Y."/>
            <person name="Sheng H."/>
        </authorList>
    </citation>
    <scope>NUCLEOTIDE SEQUENCE [LARGE SCALE GENOMIC DNA]</scope>
    <source>
        <strain evidence="7 8">ZFGT-11</strain>
    </source>
</reference>
<evidence type="ECO:0000256" key="2">
    <source>
        <dbReference type="ARBA" id="ARBA00009773"/>
    </source>
</evidence>
<feature type="transmembrane region" description="Helical" evidence="6">
    <location>
        <begin position="62"/>
        <end position="86"/>
    </location>
</feature>
<keyword evidence="8" id="KW-1185">Reference proteome</keyword>
<dbReference type="PANTHER" id="PTHR21716">
    <property type="entry name" value="TRANSMEMBRANE PROTEIN"/>
    <property type="match status" value="1"/>
</dbReference>
<sequence>MPDPGVTRADERRRKWIALAALALALWIAHDFLTSLLWALVLAVALWPLLRGMRADSHGNTPVWAALGITAATGLVLMLPLAAAAFEAAQESGLAMAWLQQAQASGIPQPQWLAGIPLIGGRLTGLWQQYLATSSGTGRLIAQLDANTVLAWTKNVALQLAQGSLLLFVTLVALFTLLHRGAAIGARGMELVARSVGRDGDAFAERMVDAIRVTVVGTVFVALAEGALIGVGYAVAGVPKPVLFALMTAAFAMLPFGAWFVFSIAAAVLLVEGSTVAAALVFIYGAAVMLIGDNIVQPALIGRRAQLPFLLALIGIFGGIGSMGLVGLFVGPVIMTALLIAIREWLD</sequence>
<feature type="transmembrane region" description="Helical" evidence="6">
    <location>
        <begin position="17"/>
        <end position="50"/>
    </location>
</feature>
<dbReference type="Pfam" id="PF01594">
    <property type="entry name" value="AI-2E_transport"/>
    <property type="match status" value="1"/>
</dbReference>
<comment type="similarity">
    <text evidence="2">Belongs to the autoinducer-2 exporter (AI-2E) (TC 2.A.86) family.</text>
</comment>
<feature type="transmembrane region" description="Helical" evidence="6">
    <location>
        <begin position="277"/>
        <end position="297"/>
    </location>
</feature>
<dbReference type="AlphaFoldDB" id="A0A4S1X5J8"/>
<evidence type="ECO:0000256" key="1">
    <source>
        <dbReference type="ARBA" id="ARBA00004141"/>
    </source>
</evidence>
<feature type="transmembrane region" description="Helical" evidence="6">
    <location>
        <begin position="242"/>
        <end position="270"/>
    </location>
</feature>
<dbReference type="OrthoDB" id="106838at2"/>
<keyword evidence="3 6" id="KW-0812">Transmembrane</keyword>
<feature type="transmembrane region" description="Helical" evidence="6">
    <location>
        <begin position="213"/>
        <end position="236"/>
    </location>
</feature>
<name>A0A4S1X5J8_9SPHN</name>
<organism evidence="7 8">
    <name type="scientific">Sphingomonas gei</name>
    <dbReference type="NCBI Taxonomy" id="1395960"/>
    <lineage>
        <taxon>Bacteria</taxon>
        <taxon>Pseudomonadati</taxon>
        <taxon>Pseudomonadota</taxon>
        <taxon>Alphaproteobacteria</taxon>
        <taxon>Sphingomonadales</taxon>
        <taxon>Sphingomonadaceae</taxon>
        <taxon>Sphingomonas</taxon>
    </lineage>
</organism>
<evidence type="ECO:0000313" key="7">
    <source>
        <dbReference type="EMBL" id="TGX49626.1"/>
    </source>
</evidence>
<gene>
    <name evidence="7" type="ORF">E5A73_19125</name>
</gene>
<dbReference type="RefSeq" id="WP_135965450.1">
    <property type="nucleotide sequence ID" value="NZ_SRXT01000008.1"/>
</dbReference>
<dbReference type="EMBL" id="SRXT01000008">
    <property type="protein sequence ID" value="TGX49626.1"/>
    <property type="molecule type" value="Genomic_DNA"/>
</dbReference>
<evidence type="ECO:0000256" key="6">
    <source>
        <dbReference type="SAM" id="Phobius"/>
    </source>
</evidence>
<evidence type="ECO:0000256" key="3">
    <source>
        <dbReference type="ARBA" id="ARBA00022692"/>
    </source>
</evidence>
<comment type="subcellular location">
    <subcellularLocation>
        <location evidence="1">Membrane</location>
        <topology evidence="1">Multi-pass membrane protein</topology>
    </subcellularLocation>
</comment>
<protein>
    <submittedName>
        <fullName evidence="7">AI-2E family transporter</fullName>
    </submittedName>
</protein>
<keyword evidence="4 6" id="KW-1133">Transmembrane helix</keyword>
<dbReference type="Proteomes" id="UP000306147">
    <property type="component" value="Unassembled WGS sequence"/>
</dbReference>
<comment type="caution">
    <text evidence="7">The sequence shown here is derived from an EMBL/GenBank/DDBJ whole genome shotgun (WGS) entry which is preliminary data.</text>
</comment>
<keyword evidence="5 6" id="KW-0472">Membrane</keyword>
<evidence type="ECO:0000313" key="8">
    <source>
        <dbReference type="Proteomes" id="UP000306147"/>
    </source>
</evidence>
<proteinExistence type="inferred from homology"/>
<evidence type="ECO:0000256" key="5">
    <source>
        <dbReference type="ARBA" id="ARBA00023136"/>
    </source>
</evidence>
<feature type="transmembrane region" description="Helical" evidence="6">
    <location>
        <begin position="309"/>
        <end position="342"/>
    </location>
</feature>
<feature type="transmembrane region" description="Helical" evidence="6">
    <location>
        <begin position="156"/>
        <end position="178"/>
    </location>
</feature>